<accession>A0A6J6GUZ7</accession>
<keyword evidence="1" id="KW-1133">Transmembrane helix</keyword>
<evidence type="ECO:0000256" key="1">
    <source>
        <dbReference type="SAM" id="Phobius"/>
    </source>
</evidence>
<reference evidence="2" key="1">
    <citation type="submission" date="2020-05" db="EMBL/GenBank/DDBJ databases">
        <authorList>
            <person name="Chiriac C."/>
            <person name="Salcher M."/>
            <person name="Ghai R."/>
            <person name="Kavagutti S V."/>
        </authorList>
    </citation>
    <scope>NUCLEOTIDE SEQUENCE</scope>
</reference>
<evidence type="ECO:0000313" key="2">
    <source>
        <dbReference type="EMBL" id="CAB4603703.1"/>
    </source>
</evidence>
<sequence length="100" mass="11210">MPITNASRFAVHAELQSTFSGEVAETIMEMLPPYDWSQIATKQDLVLLRTDIDQRFTAFELRLESKIHKMLGDQIKWMVGTAIALNTLMLTGAIALSTIL</sequence>
<name>A0A6J6GUZ7_9ZZZZ</name>
<feature type="transmembrane region" description="Helical" evidence="1">
    <location>
        <begin position="77"/>
        <end position="99"/>
    </location>
</feature>
<gene>
    <name evidence="2" type="ORF">UFOPK1808_00950</name>
</gene>
<dbReference type="EMBL" id="CAEZUL010000107">
    <property type="protein sequence ID" value="CAB4603703.1"/>
    <property type="molecule type" value="Genomic_DNA"/>
</dbReference>
<dbReference type="AlphaFoldDB" id="A0A6J6GUZ7"/>
<protein>
    <submittedName>
        <fullName evidence="2">Unannotated protein</fullName>
    </submittedName>
</protein>
<keyword evidence="1" id="KW-0472">Membrane</keyword>
<organism evidence="2">
    <name type="scientific">freshwater metagenome</name>
    <dbReference type="NCBI Taxonomy" id="449393"/>
    <lineage>
        <taxon>unclassified sequences</taxon>
        <taxon>metagenomes</taxon>
        <taxon>ecological metagenomes</taxon>
    </lineage>
</organism>
<keyword evidence="1" id="KW-0812">Transmembrane</keyword>
<proteinExistence type="predicted"/>